<comment type="caution">
    <text evidence="1">The sequence shown here is derived from an EMBL/GenBank/DDBJ whole genome shotgun (WGS) entry which is preliminary data.</text>
</comment>
<accession>A0A8T2MJF2</accession>
<dbReference type="EMBL" id="JAICCE010000001">
    <property type="protein sequence ID" value="KAG9282105.1"/>
    <property type="molecule type" value="Genomic_DNA"/>
</dbReference>
<name>A0A8T2MJF2_ASTMX</name>
<organism evidence="1 2">
    <name type="scientific">Astyanax mexicanus</name>
    <name type="common">Blind cave fish</name>
    <name type="synonym">Astyanax fasciatus mexicanus</name>
    <dbReference type="NCBI Taxonomy" id="7994"/>
    <lineage>
        <taxon>Eukaryota</taxon>
        <taxon>Metazoa</taxon>
        <taxon>Chordata</taxon>
        <taxon>Craniata</taxon>
        <taxon>Vertebrata</taxon>
        <taxon>Euteleostomi</taxon>
        <taxon>Actinopterygii</taxon>
        <taxon>Neopterygii</taxon>
        <taxon>Teleostei</taxon>
        <taxon>Ostariophysi</taxon>
        <taxon>Characiformes</taxon>
        <taxon>Characoidei</taxon>
        <taxon>Acestrorhamphidae</taxon>
        <taxon>Acestrorhamphinae</taxon>
        <taxon>Astyanax</taxon>
    </lineage>
</organism>
<dbReference type="InterPro" id="IPR012337">
    <property type="entry name" value="RNaseH-like_sf"/>
</dbReference>
<dbReference type="Proteomes" id="UP000752171">
    <property type="component" value="Unassembled WGS sequence"/>
</dbReference>
<proteinExistence type="predicted"/>
<reference evidence="1 2" key="1">
    <citation type="submission" date="2021-07" db="EMBL/GenBank/DDBJ databases">
        <authorList>
            <person name="Imarazene B."/>
            <person name="Zahm M."/>
            <person name="Klopp C."/>
            <person name="Cabau C."/>
            <person name="Beille S."/>
            <person name="Jouanno E."/>
            <person name="Castinel A."/>
            <person name="Lluch J."/>
            <person name="Gil L."/>
            <person name="Kuchtly C."/>
            <person name="Lopez Roques C."/>
            <person name="Donnadieu C."/>
            <person name="Parrinello H."/>
            <person name="Journot L."/>
            <person name="Du K."/>
            <person name="Schartl M."/>
            <person name="Retaux S."/>
            <person name="Guiguen Y."/>
        </authorList>
    </citation>
    <scope>NUCLEOTIDE SEQUENCE [LARGE SCALE GENOMIC DNA]</scope>
    <source>
        <strain evidence="1">Pach_M1</strain>
        <tissue evidence="1">Testis</tissue>
    </source>
</reference>
<dbReference type="PANTHER" id="PTHR45913:SF19">
    <property type="entry name" value="LOW QUALITY PROTEIN: ZINC FINGER BED DOMAIN-CONTAINING PROTEIN 5-LIKE"/>
    <property type="match status" value="1"/>
</dbReference>
<evidence type="ECO:0000313" key="2">
    <source>
        <dbReference type="Proteomes" id="UP000752171"/>
    </source>
</evidence>
<protein>
    <submittedName>
        <fullName evidence="1">Zinc finger BED domain-containing protein 5-like</fullName>
    </submittedName>
</protein>
<evidence type="ECO:0000313" key="1">
    <source>
        <dbReference type="EMBL" id="KAG9282105.1"/>
    </source>
</evidence>
<gene>
    <name evidence="1" type="primary">ZBED5</name>
    <name evidence="1" type="ORF">AMEX_G715</name>
</gene>
<dbReference type="SUPFAM" id="SSF53098">
    <property type="entry name" value="Ribonuclease H-like"/>
    <property type="match status" value="1"/>
</dbReference>
<dbReference type="AlphaFoldDB" id="A0A8T2MJF2"/>
<sequence>MTNITTIPEKAQLASYVVALRIAKCKKPHTIGEELLLPAAMDMCRVMVGEEAANKLKNIPLSNDTVGRRISEMSSDVKSQLVERLRSCEQFAVQLDECTDVSSAAQLLVYVRYAWGESILEDILFCKEVEGRATGEEIFKILDKFMTEEHLSWEKCVAVCTDGAAAMTGYKSGVVSRIQAVNPKIAATHCMLHRLALSSKSLVPELRDVLDVVVAAVNFVKSRPLKSRLFAKLCTETGATHEKLLFHSEVRWLSRGKVIERVFELKDELRAFLTEHKPELAQYFSDPEWIARLAYLSDIFNLLNGLNLSNQGAYSTILEVSDKINGFMRKAELWKRKLQTGVTDMFPNLTDFLDTNTLAVDFMRDELATHLASLADNFSRYFKDVNIEKYDWVRDPFSCDVMASGLFGKAEDELLELSSDRTLKMKFKQQTPAEFWPIIGNEYKEVTLQAMRILLPFPTTYLCETSFSTMMAIKTKYRARLDVEDDLRVCLSPITPRIEKLCSERQAHPSH</sequence>
<dbReference type="PANTHER" id="PTHR45913">
    <property type="entry name" value="EPM2A-INTERACTING PROTEIN 1"/>
    <property type="match status" value="1"/>
</dbReference>